<gene>
    <name evidence="7" type="ORF">THARTR1_05100</name>
</gene>
<evidence type="ECO:0000256" key="4">
    <source>
        <dbReference type="ARBA" id="ARBA00023136"/>
    </source>
</evidence>
<dbReference type="PROSITE" id="PS50850">
    <property type="entry name" value="MFS"/>
    <property type="match status" value="1"/>
</dbReference>
<dbReference type="PANTHER" id="PTHR23501:SF59">
    <property type="entry name" value="MAJOR FACILITATOR SUPERFAMILY (MFS) PROFILE DOMAIN-CONTAINING PROTEIN-RELATED"/>
    <property type="match status" value="1"/>
</dbReference>
<evidence type="ECO:0000256" key="5">
    <source>
        <dbReference type="SAM" id="Phobius"/>
    </source>
</evidence>
<dbReference type="PANTHER" id="PTHR23501">
    <property type="entry name" value="MAJOR FACILITATOR SUPERFAMILY"/>
    <property type="match status" value="1"/>
</dbReference>
<evidence type="ECO:0000256" key="3">
    <source>
        <dbReference type="ARBA" id="ARBA00022989"/>
    </source>
</evidence>
<evidence type="ECO:0000313" key="8">
    <source>
        <dbReference type="Proteomes" id="UP000236290"/>
    </source>
</evidence>
<dbReference type="GO" id="GO:0005886">
    <property type="term" value="C:plasma membrane"/>
    <property type="evidence" value="ECO:0007669"/>
    <property type="project" value="TreeGrafter"/>
</dbReference>
<keyword evidence="2 5" id="KW-0812">Transmembrane</keyword>
<dbReference type="Gene3D" id="1.20.1250.20">
    <property type="entry name" value="MFS general substrate transporter like domains"/>
    <property type="match status" value="1"/>
</dbReference>
<dbReference type="Pfam" id="PF07690">
    <property type="entry name" value="MFS_1"/>
    <property type="match status" value="1"/>
</dbReference>
<feature type="transmembrane region" description="Helical" evidence="5">
    <location>
        <begin position="15"/>
        <end position="33"/>
    </location>
</feature>
<name>A0A2K0U9U8_TRIHA</name>
<dbReference type="Proteomes" id="UP000236290">
    <property type="component" value="Unassembled WGS sequence"/>
</dbReference>
<comment type="subcellular location">
    <subcellularLocation>
        <location evidence="1">Membrane</location>
        <topology evidence="1">Multi-pass membrane protein</topology>
    </subcellularLocation>
</comment>
<dbReference type="AlphaFoldDB" id="A0A2K0U9U8"/>
<dbReference type="InterPro" id="IPR036259">
    <property type="entry name" value="MFS_trans_sf"/>
</dbReference>
<sequence length="105" mass="11648">MLVTDMAPLRERARLYAIIACIWTIGTAIGPIIGGGLSKADTWRWIFWINLLLIIISFTGIAFFLRLSQKPQSLSEELFLFGYPGSLLLIASTTTFLIPVTWGGT</sequence>
<evidence type="ECO:0000259" key="6">
    <source>
        <dbReference type="PROSITE" id="PS50850"/>
    </source>
</evidence>
<evidence type="ECO:0000313" key="7">
    <source>
        <dbReference type="EMBL" id="PNP54543.1"/>
    </source>
</evidence>
<evidence type="ECO:0000256" key="1">
    <source>
        <dbReference type="ARBA" id="ARBA00004141"/>
    </source>
</evidence>
<dbReference type="OrthoDB" id="2351791at2759"/>
<dbReference type="SUPFAM" id="SSF103473">
    <property type="entry name" value="MFS general substrate transporter"/>
    <property type="match status" value="1"/>
</dbReference>
<feature type="domain" description="Major facilitator superfamily (MFS) profile" evidence="6">
    <location>
        <begin position="1"/>
        <end position="105"/>
    </location>
</feature>
<dbReference type="InterPro" id="IPR020846">
    <property type="entry name" value="MFS_dom"/>
</dbReference>
<dbReference type="EMBL" id="MTYI01000059">
    <property type="protein sequence ID" value="PNP54543.1"/>
    <property type="molecule type" value="Genomic_DNA"/>
</dbReference>
<protein>
    <recommendedName>
        <fullName evidence="6">Major facilitator superfamily (MFS) profile domain-containing protein</fullName>
    </recommendedName>
</protein>
<comment type="caution">
    <text evidence="7">The sequence shown here is derived from an EMBL/GenBank/DDBJ whole genome shotgun (WGS) entry which is preliminary data.</text>
</comment>
<reference evidence="7 8" key="1">
    <citation type="submission" date="2017-02" db="EMBL/GenBank/DDBJ databases">
        <title>Genomes of Trichoderma spp. with biocontrol activity.</title>
        <authorList>
            <person name="Gardiner D."/>
            <person name="Kazan K."/>
            <person name="Vos C."/>
            <person name="Harvey P."/>
        </authorList>
    </citation>
    <scope>NUCLEOTIDE SEQUENCE [LARGE SCALE GENOMIC DNA]</scope>
    <source>
        <strain evidence="7 8">Tr1</strain>
    </source>
</reference>
<feature type="transmembrane region" description="Helical" evidence="5">
    <location>
        <begin position="45"/>
        <end position="66"/>
    </location>
</feature>
<feature type="transmembrane region" description="Helical" evidence="5">
    <location>
        <begin position="78"/>
        <end position="102"/>
    </location>
</feature>
<dbReference type="GO" id="GO:0022857">
    <property type="term" value="F:transmembrane transporter activity"/>
    <property type="evidence" value="ECO:0007669"/>
    <property type="project" value="InterPro"/>
</dbReference>
<organism evidence="7 8">
    <name type="scientific">Trichoderma harzianum</name>
    <name type="common">Hypocrea lixii</name>
    <dbReference type="NCBI Taxonomy" id="5544"/>
    <lineage>
        <taxon>Eukaryota</taxon>
        <taxon>Fungi</taxon>
        <taxon>Dikarya</taxon>
        <taxon>Ascomycota</taxon>
        <taxon>Pezizomycotina</taxon>
        <taxon>Sordariomycetes</taxon>
        <taxon>Hypocreomycetidae</taxon>
        <taxon>Hypocreales</taxon>
        <taxon>Hypocreaceae</taxon>
        <taxon>Trichoderma</taxon>
    </lineage>
</organism>
<keyword evidence="3 5" id="KW-1133">Transmembrane helix</keyword>
<keyword evidence="4 5" id="KW-0472">Membrane</keyword>
<dbReference type="InterPro" id="IPR011701">
    <property type="entry name" value="MFS"/>
</dbReference>
<accession>A0A2K0U9U8</accession>
<evidence type="ECO:0000256" key="2">
    <source>
        <dbReference type="ARBA" id="ARBA00022692"/>
    </source>
</evidence>
<proteinExistence type="predicted"/>